<evidence type="ECO:0000256" key="7">
    <source>
        <dbReference type="ARBA" id="ARBA00022729"/>
    </source>
</evidence>
<keyword evidence="8" id="KW-0574">Periplasm</keyword>
<gene>
    <name evidence="13" type="ORF">RQP53_23900</name>
</gene>
<comment type="catalytic activity">
    <reaction evidence="1">
        <text>a beta-lactam + H2O = a substituted beta-amino acid</text>
        <dbReference type="Rhea" id="RHEA:20401"/>
        <dbReference type="ChEBI" id="CHEBI:15377"/>
        <dbReference type="ChEBI" id="CHEBI:35627"/>
        <dbReference type="ChEBI" id="CHEBI:140347"/>
        <dbReference type="EC" id="3.5.2.6"/>
    </reaction>
</comment>
<evidence type="ECO:0000256" key="6">
    <source>
        <dbReference type="ARBA" id="ARBA00022723"/>
    </source>
</evidence>
<name>A0ABU3PIF7_9BURK</name>
<dbReference type="SUPFAM" id="SSF56281">
    <property type="entry name" value="Metallo-hydrolase/oxidoreductase"/>
    <property type="match status" value="1"/>
</dbReference>
<dbReference type="InterPro" id="IPR001018">
    <property type="entry name" value="Beta-lactamase_class-B_CS"/>
</dbReference>
<evidence type="ECO:0000313" key="13">
    <source>
        <dbReference type="EMBL" id="MDT9002346.1"/>
    </source>
</evidence>
<accession>A0ABU3PIF7</accession>
<keyword evidence="11" id="KW-0046">Antibiotic resistance</keyword>
<dbReference type="EMBL" id="JAVXZY010000015">
    <property type="protein sequence ID" value="MDT9002346.1"/>
    <property type="molecule type" value="Genomic_DNA"/>
</dbReference>
<evidence type="ECO:0000256" key="5">
    <source>
        <dbReference type="ARBA" id="ARBA00012865"/>
    </source>
</evidence>
<keyword evidence="7" id="KW-0732">Signal</keyword>
<evidence type="ECO:0000256" key="4">
    <source>
        <dbReference type="ARBA" id="ARBA00005250"/>
    </source>
</evidence>
<comment type="cofactor">
    <cofactor evidence="2">
        <name>Zn(2+)</name>
        <dbReference type="ChEBI" id="CHEBI:29105"/>
    </cofactor>
</comment>
<comment type="caution">
    <text evidence="13">The sequence shown here is derived from an EMBL/GenBank/DDBJ whole genome shotgun (WGS) entry which is preliminary data.</text>
</comment>
<dbReference type="Proteomes" id="UP001246372">
    <property type="component" value="Unassembled WGS sequence"/>
</dbReference>
<proteinExistence type="inferred from homology"/>
<evidence type="ECO:0000256" key="3">
    <source>
        <dbReference type="ARBA" id="ARBA00004418"/>
    </source>
</evidence>
<dbReference type="InterPro" id="IPR001279">
    <property type="entry name" value="Metallo-B-lactamas"/>
</dbReference>
<dbReference type="InterPro" id="IPR050855">
    <property type="entry name" value="NDM-1-like"/>
</dbReference>
<keyword evidence="10" id="KW-0862">Zinc</keyword>
<keyword evidence="9" id="KW-0378">Hydrolase</keyword>
<evidence type="ECO:0000256" key="8">
    <source>
        <dbReference type="ARBA" id="ARBA00022764"/>
    </source>
</evidence>
<feature type="domain" description="Metallo-beta-lactamase" evidence="12">
    <location>
        <begin position="15"/>
        <end position="200"/>
    </location>
</feature>
<dbReference type="CDD" id="cd06262">
    <property type="entry name" value="metallo-hydrolase-like_MBL-fold"/>
    <property type="match status" value="1"/>
</dbReference>
<protein>
    <recommendedName>
        <fullName evidence="5">beta-lactamase</fullName>
        <ecNumber evidence="5">3.5.2.6</ecNumber>
    </recommendedName>
</protein>
<evidence type="ECO:0000256" key="10">
    <source>
        <dbReference type="ARBA" id="ARBA00022833"/>
    </source>
</evidence>
<dbReference type="Gene3D" id="3.60.15.10">
    <property type="entry name" value="Ribonuclease Z/Hydroxyacylglutathione hydrolase-like"/>
    <property type="match status" value="1"/>
</dbReference>
<evidence type="ECO:0000256" key="1">
    <source>
        <dbReference type="ARBA" id="ARBA00001526"/>
    </source>
</evidence>
<evidence type="ECO:0000256" key="11">
    <source>
        <dbReference type="ARBA" id="ARBA00023251"/>
    </source>
</evidence>
<dbReference type="Pfam" id="PF00753">
    <property type="entry name" value="Lactamase_B"/>
    <property type="match status" value="1"/>
</dbReference>
<sequence length="304" mass="33325">MLPDDIQVLERGWLSANTVLLRGDARGPVIVDTGYCSHASQTLVLIAGALGEELPREILNTHLHSDHCGGNAALQQRYSSPIRIPPGQFWAAKDWDESALSYRATGQECPRFIPTAALTPGEVYQQSGREWQIHAAPGHDPDAVLMFDPKSGVLIAGDALWEHGFGIVFPELDGEHAFEAVAASLDLIEALQPAVVIPGHGAPFSGLALALAEARSRLSFFKQQPERHAQHAAKALVMFHMLEHRRQPRDTLQHWQMSTPVHQAMWKRFFAPAQSLASWSEQVVEQLLAGGQLKAEGEVIRIAA</sequence>
<dbReference type="SMART" id="SM00849">
    <property type="entry name" value="Lactamase_B"/>
    <property type="match status" value="1"/>
</dbReference>
<evidence type="ECO:0000256" key="9">
    <source>
        <dbReference type="ARBA" id="ARBA00022801"/>
    </source>
</evidence>
<comment type="similarity">
    <text evidence="4">Belongs to the metallo-beta-lactamase superfamily. Class-B beta-lactamase family.</text>
</comment>
<evidence type="ECO:0000313" key="14">
    <source>
        <dbReference type="Proteomes" id="UP001246372"/>
    </source>
</evidence>
<reference evidence="13" key="1">
    <citation type="submission" date="2023-09" db="EMBL/GenBank/DDBJ databases">
        <title>Paucibacter sp. APW11 Genome sequencing and assembly.</title>
        <authorList>
            <person name="Kim I."/>
        </authorList>
    </citation>
    <scope>NUCLEOTIDE SEQUENCE</scope>
    <source>
        <strain evidence="13">APW11</strain>
    </source>
</reference>
<dbReference type="RefSeq" id="WP_315653244.1">
    <property type="nucleotide sequence ID" value="NZ_JAVXZY010000015.1"/>
</dbReference>
<dbReference type="InterPro" id="IPR036866">
    <property type="entry name" value="RibonucZ/Hydroxyglut_hydro"/>
</dbReference>
<dbReference type="EC" id="3.5.2.6" evidence="5"/>
<dbReference type="PANTHER" id="PTHR42951">
    <property type="entry name" value="METALLO-BETA-LACTAMASE DOMAIN-CONTAINING"/>
    <property type="match status" value="1"/>
</dbReference>
<dbReference type="PROSITE" id="PS00743">
    <property type="entry name" value="BETA_LACTAMASE_B_1"/>
    <property type="match status" value="1"/>
</dbReference>
<keyword evidence="6" id="KW-0479">Metal-binding</keyword>
<organism evidence="13 14">
    <name type="scientific">Roseateles aquae</name>
    <dbReference type="NCBI Taxonomy" id="3077235"/>
    <lineage>
        <taxon>Bacteria</taxon>
        <taxon>Pseudomonadati</taxon>
        <taxon>Pseudomonadota</taxon>
        <taxon>Betaproteobacteria</taxon>
        <taxon>Burkholderiales</taxon>
        <taxon>Sphaerotilaceae</taxon>
        <taxon>Roseateles</taxon>
    </lineage>
</organism>
<comment type="subcellular location">
    <subcellularLocation>
        <location evidence="3">Periplasm</location>
    </subcellularLocation>
</comment>
<evidence type="ECO:0000256" key="2">
    <source>
        <dbReference type="ARBA" id="ARBA00001947"/>
    </source>
</evidence>
<dbReference type="PANTHER" id="PTHR42951:SF14">
    <property type="entry name" value="METALLO-BETA-LACTAMASE SUPERFAMILY PROTEIN"/>
    <property type="match status" value="1"/>
</dbReference>
<evidence type="ECO:0000259" key="12">
    <source>
        <dbReference type="SMART" id="SM00849"/>
    </source>
</evidence>
<keyword evidence="14" id="KW-1185">Reference proteome</keyword>